<evidence type="ECO:0000256" key="5">
    <source>
        <dbReference type="SAM" id="MobiDB-lite"/>
    </source>
</evidence>
<evidence type="ECO:0000259" key="7">
    <source>
        <dbReference type="PROSITE" id="PS50089"/>
    </source>
</evidence>
<dbReference type="InterPro" id="IPR001841">
    <property type="entry name" value="Znf_RING"/>
</dbReference>
<dbReference type="Proteomes" id="UP001642540">
    <property type="component" value="Unassembled WGS sequence"/>
</dbReference>
<keyword evidence="1" id="KW-0479">Metal-binding</keyword>
<keyword evidence="2 4" id="KW-0863">Zinc-finger</keyword>
<feature type="region of interest" description="Disordered" evidence="5">
    <location>
        <begin position="541"/>
        <end position="566"/>
    </location>
</feature>
<evidence type="ECO:0000256" key="3">
    <source>
        <dbReference type="ARBA" id="ARBA00022833"/>
    </source>
</evidence>
<protein>
    <recommendedName>
        <fullName evidence="7">RING-type domain-containing protein</fullName>
    </recommendedName>
</protein>
<dbReference type="InterPro" id="IPR017907">
    <property type="entry name" value="Znf_RING_CS"/>
</dbReference>
<dbReference type="SUPFAM" id="SSF57850">
    <property type="entry name" value="RING/U-box"/>
    <property type="match status" value="1"/>
</dbReference>
<keyword evidence="6" id="KW-0812">Transmembrane</keyword>
<evidence type="ECO:0000256" key="2">
    <source>
        <dbReference type="ARBA" id="ARBA00022771"/>
    </source>
</evidence>
<comment type="caution">
    <text evidence="8">The sequence shown here is derived from an EMBL/GenBank/DDBJ whole genome shotgun (WGS) entry which is preliminary data.</text>
</comment>
<organism evidence="8 9">
    <name type="scientific">Orchesella dallaii</name>
    <dbReference type="NCBI Taxonomy" id="48710"/>
    <lineage>
        <taxon>Eukaryota</taxon>
        <taxon>Metazoa</taxon>
        <taxon>Ecdysozoa</taxon>
        <taxon>Arthropoda</taxon>
        <taxon>Hexapoda</taxon>
        <taxon>Collembola</taxon>
        <taxon>Entomobryomorpha</taxon>
        <taxon>Entomobryoidea</taxon>
        <taxon>Orchesellidae</taxon>
        <taxon>Orchesellinae</taxon>
        <taxon>Orchesella</taxon>
    </lineage>
</organism>
<reference evidence="8 9" key="1">
    <citation type="submission" date="2024-08" db="EMBL/GenBank/DDBJ databases">
        <authorList>
            <person name="Cucini C."/>
            <person name="Frati F."/>
        </authorList>
    </citation>
    <scope>NUCLEOTIDE SEQUENCE [LARGE SCALE GENOMIC DNA]</scope>
</reference>
<evidence type="ECO:0000256" key="4">
    <source>
        <dbReference type="PROSITE-ProRule" id="PRU00175"/>
    </source>
</evidence>
<dbReference type="PROSITE" id="PS00518">
    <property type="entry name" value="ZF_RING_1"/>
    <property type="match status" value="1"/>
</dbReference>
<dbReference type="SMART" id="SM00184">
    <property type="entry name" value="RING"/>
    <property type="match status" value="1"/>
</dbReference>
<dbReference type="InterPro" id="IPR013083">
    <property type="entry name" value="Znf_RING/FYVE/PHD"/>
</dbReference>
<feature type="transmembrane region" description="Helical" evidence="6">
    <location>
        <begin position="485"/>
        <end position="506"/>
    </location>
</feature>
<gene>
    <name evidence="8" type="ORF">ODALV1_LOCUS13349</name>
</gene>
<keyword evidence="3" id="KW-0862">Zinc</keyword>
<feature type="domain" description="RING-type" evidence="7">
    <location>
        <begin position="235"/>
        <end position="273"/>
    </location>
</feature>
<accession>A0ABP1QN88</accession>
<evidence type="ECO:0000313" key="8">
    <source>
        <dbReference type="EMBL" id="CAL8109421.1"/>
    </source>
</evidence>
<name>A0ABP1QN88_9HEXA</name>
<sequence length="566" mass="64414">MSGYNIRESSSNLGIHVPSNLFAKSSVSNHKPRKSLIPLRTSNNNHRLGICVKSSFEKEDVFSSSPENRSIRRVLSSRLKNSVSPCQAANLQNVLPFLVHRSNYSPISNEHFRRKNIDDSCCSHKKRNLRSVHSSSLHLPANDTLHENCSEGDIVSVNLQRHFSEAVARVGINVDESHGTLEKKDDNLSFKGHNRSTISTESIPCMKNNQTACSLKKFSMRMAVTAGRTSGYFMCPICSEPFNKPAIIACGHLFCMSCVCGWFETQDNCPCCRYRIISKDIGTSLILAKEYFDASRLLASIFTTANFYTLMDYEPLSYDLENTSGEEQSLLSCKTSKQILENHLAPIFRQFCQQNRNNDTYCNQQKTKTDSNAQKITNCARGAIWFVRRCLLLRRPCEGQQASLEDSDLIQKLPTLIKLEAFRGSESSREALLVKVMMNMKQATLSLGSDDELNPCFRIPRPSLTPSKSKVPTQRFRFRLPSTLGLIRLSISLSLFLMITLVLYLVEGMNKLAFSKVDFIVYAFILVSMIIHTEERMSYRRNRRNNTRGRHNGNRRLRRQRRNLLD</sequence>
<dbReference type="Gene3D" id="3.30.40.10">
    <property type="entry name" value="Zinc/RING finger domain, C3HC4 (zinc finger)"/>
    <property type="match status" value="1"/>
</dbReference>
<evidence type="ECO:0000313" key="9">
    <source>
        <dbReference type="Proteomes" id="UP001642540"/>
    </source>
</evidence>
<evidence type="ECO:0000256" key="6">
    <source>
        <dbReference type="SAM" id="Phobius"/>
    </source>
</evidence>
<keyword evidence="6" id="KW-1133">Transmembrane helix</keyword>
<proteinExistence type="predicted"/>
<dbReference type="Pfam" id="PF13639">
    <property type="entry name" value="zf-RING_2"/>
    <property type="match status" value="1"/>
</dbReference>
<feature type="transmembrane region" description="Helical" evidence="6">
    <location>
        <begin position="512"/>
        <end position="531"/>
    </location>
</feature>
<dbReference type="EMBL" id="CAXLJM020000041">
    <property type="protein sequence ID" value="CAL8109421.1"/>
    <property type="molecule type" value="Genomic_DNA"/>
</dbReference>
<keyword evidence="9" id="KW-1185">Reference proteome</keyword>
<dbReference type="PROSITE" id="PS50089">
    <property type="entry name" value="ZF_RING_2"/>
    <property type="match status" value="1"/>
</dbReference>
<evidence type="ECO:0000256" key="1">
    <source>
        <dbReference type="ARBA" id="ARBA00022723"/>
    </source>
</evidence>
<keyword evidence="6" id="KW-0472">Membrane</keyword>